<dbReference type="InterPro" id="IPR013325">
    <property type="entry name" value="RNA_pol_sigma_r2"/>
</dbReference>
<dbReference type="EMBL" id="JACCBA010000001">
    <property type="protein sequence ID" value="NYD49657.1"/>
    <property type="molecule type" value="Genomic_DNA"/>
</dbReference>
<gene>
    <name evidence="7" type="ORF">BJY14_005640</name>
</gene>
<dbReference type="Pfam" id="PF08281">
    <property type="entry name" value="Sigma70_r4_2"/>
    <property type="match status" value="1"/>
</dbReference>
<dbReference type="RefSeq" id="WP_312879442.1">
    <property type="nucleotide sequence ID" value="NZ_JACCBA010000001.1"/>
</dbReference>
<dbReference type="Pfam" id="PF04542">
    <property type="entry name" value="Sigma70_r2"/>
    <property type="match status" value="1"/>
</dbReference>
<comment type="caution">
    <text evidence="7">The sequence shown here is derived from an EMBL/GenBank/DDBJ whole genome shotgun (WGS) entry which is preliminary data.</text>
</comment>
<evidence type="ECO:0000313" key="8">
    <source>
        <dbReference type="Proteomes" id="UP000529783"/>
    </source>
</evidence>
<dbReference type="GO" id="GO:0003677">
    <property type="term" value="F:DNA binding"/>
    <property type="evidence" value="ECO:0007669"/>
    <property type="project" value="InterPro"/>
</dbReference>
<evidence type="ECO:0000256" key="1">
    <source>
        <dbReference type="ARBA" id="ARBA00010641"/>
    </source>
</evidence>
<dbReference type="GO" id="GO:0006352">
    <property type="term" value="P:DNA-templated transcription initiation"/>
    <property type="evidence" value="ECO:0007669"/>
    <property type="project" value="InterPro"/>
</dbReference>
<evidence type="ECO:0000259" key="5">
    <source>
        <dbReference type="Pfam" id="PF04542"/>
    </source>
</evidence>
<feature type="domain" description="RNA polymerase sigma-70 region 2" evidence="5">
    <location>
        <begin position="20"/>
        <end position="88"/>
    </location>
</feature>
<dbReference type="Gene3D" id="1.10.1740.10">
    <property type="match status" value="1"/>
</dbReference>
<name>A0A7Y9JHS2_9ACTN</name>
<evidence type="ECO:0000256" key="2">
    <source>
        <dbReference type="ARBA" id="ARBA00023015"/>
    </source>
</evidence>
<dbReference type="InterPro" id="IPR013249">
    <property type="entry name" value="RNA_pol_sigma70_r4_t2"/>
</dbReference>
<reference evidence="7 8" key="1">
    <citation type="submission" date="2020-07" db="EMBL/GenBank/DDBJ databases">
        <title>Sequencing the genomes of 1000 actinobacteria strains.</title>
        <authorList>
            <person name="Klenk H.-P."/>
        </authorList>
    </citation>
    <scope>NUCLEOTIDE SEQUENCE [LARGE SCALE GENOMIC DNA]</scope>
    <source>
        <strain evidence="7 8">DSM 40398</strain>
    </source>
</reference>
<dbReference type="PANTHER" id="PTHR43133:SF25">
    <property type="entry name" value="RNA POLYMERASE SIGMA FACTOR RFAY-RELATED"/>
    <property type="match status" value="1"/>
</dbReference>
<evidence type="ECO:0000256" key="3">
    <source>
        <dbReference type="ARBA" id="ARBA00023082"/>
    </source>
</evidence>
<feature type="domain" description="RNA polymerase sigma factor 70 region 4 type 2" evidence="6">
    <location>
        <begin position="120"/>
        <end position="161"/>
    </location>
</feature>
<keyword evidence="4" id="KW-0804">Transcription</keyword>
<dbReference type="PANTHER" id="PTHR43133">
    <property type="entry name" value="RNA POLYMERASE ECF-TYPE SIGMA FACTO"/>
    <property type="match status" value="1"/>
</dbReference>
<dbReference type="NCBIfam" id="TIGR02937">
    <property type="entry name" value="sigma70-ECF"/>
    <property type="match status" value="1"/>
</dbReference>
<dbReference type="InterPro" id="IPR013324">
    <property type="entry name" value="RNA_pol_sigma_r3/r4-like"/>
</dbReference>
<keyword evidence="8" id="KW-1185">Reference proteome</keyword>
<dbReference type="InterPro" id="IPR014284">
    <property type="entry name" value="RNA_pol_sigma-70_dom"/>
</dbReference>
<dbReference type="GO" id="GO:0016987">
    <property type="term" value="F:sigma factor activity"/>
    <property type="evidence" value="ECO:0007669"/>
    <property type="project" value="UniProtKB-KW"/>
</dbReference>
<proteinExistence type="inferred from homology"/>
<dbReference type="SUPFAM" id="SSF88659">
    <property type="entry name" value="Sigma3 and sigma4 domains of RNA polymerase sigma factors"/>
    <property type="match status" value="1"/>
</dbReference>
<dbReference type="AlphaFoldDB" id="A0A7Y9JHS2"/>
<dbReference type="InterPro" id="IPR036388">
    <property type="entry name" value="WH-like_DNA-bd_sf"/>
</dbReference>
<dbReference type="Proteomes" id="UP000529783">
    <property type="component" value="Unassembled WGS sequence"/>
</dbReference>
<dbReference type="Gene3D" id="1.10.10.10">
    <property type="entry name" value="Winged helix-like DNA-binding domain superfamily/Winged helix DNA-binding domain"/>
    <property type="match status" value="1"/>
</dbReference>
<protein>
    <submittedName>
        <fullName evidence="7">RNA polymerase sigma factor (Sigma-70 family)</fullName>
    </submittedName>
</protein>
<evidence type="ECO:0000256" key="4">
    <source>
        <dbReference type="ARBA" id="ARBA00023163"/>
    </source>
</evidence>
<sequence>MTDAAVLRESLRQPERFADLFDRHGDEIHRYVARRLGPDMAEDVVAETFLTAFRKRARYDLGRADARPWLYGIATHALREHRRAEARRNRALARAAPDRPEESFDERSTARVAAGRLRPELAAALARLSAADRDLLLLIAWAELSYDEAARALGVPIGTIKLMKKAKPKPPTAEERDSTAFELVSRSMRDAVLPSKIEAALYGAAARIPGVRYEPAAADLGRRRGVTLYRVENGYLRSEILIDPRTYAYLGFRAIAVKDHREPGLLPLKRGQITGWGALTASSFVPKPGGRG</sequence>
<evidence type="ECO:0000313" key="7">
    <source>
        <dbReference type="EMBL" id="NYD49657.1"/>
    </source>
</evidence>
<comment type="similarity">
    <text evidence="1">Belongs to the sigma-70 factor family. ECF subfamily.</text>
</comment>
<accession>A0A7Y9JHS2</accession>
<organism evidence="7 8">
    <name type="scientific">Actinomadura luteofluorescens</name>
    <dbReference type="NCBI Taxonomy" id="46163"/>
    <lineage>
        <taxon>Bacteria</taxon>
        <taxon>Bacillati</taxon>
        <taxon>Actinomycetota</taxon>
        <taxon>Actinomycetes</taxon>
        <taxon>Streptosporangiales</taxon>
        <taxon>Thermomonosporaceae</taxon>
        <taxon>Actinomadura</taxon>
    </lineage>
</organism>
<dbReference type="InterPro" id="IPR007627">
    <property type="entry name" value="RNA_pol_sigma70_r2"/>
</dbReference>
<keyword evidence="2" id="KW-0805">Transcription regulation</keyword>
<evidence type="ECO:0000259" key="6">
    <source>
        <dbReference type="Pfam" id="PF08281"/>
    </source>
</evidence>
<dbReference type="InterPro" id="IPR039425">
    <property type="entry name" value="RNA_pol_sigma-70-like"/>
</dbReference>
<dbReference type="SUPFAM" id="SSF88946">
    <property type="entry name" value="Sigma2 domain of RNA polymerase sigma factors"/>
    <property type="match status" value="1"/>
</dbReference>
<keyword evidence="3" id="KW-0731">Sigma factor</keyword>